<evidence type="ECO:0000256" key="6">
    <source>
        <dbReference type="ARBA" id="ARBA00047561"/>
    </source>
</evidence>
<dbReference type="InterPro" id="IPR036291">
    <property type="entry name" value="NAD(P)-bd_dom_sf"/>
</dbReference>
<name>A0A9J6ZML3_9BACT</name>
<evidence type="ECO:0000313" key="7">
    <source>
        <dbReference type="EMBL" id="URW79122.1"/>
    </source>
</evidence>
<dbReference type="NCBIfam" id="TIGR01470">
    <property type="entry name" value="cysG_Nterm"/>
    <property type="match status" value="1"/>
</dbReference>
<dbReference type="GO" id="GO:0019354">
    <property type="term" value="P:siroheme biosynthetic process"/>
    <property type="evidence" value="ECO:0007669"/>
    <property type="project" value="InterPro"/>
</dbReference>
<dbReference type="GO" id="GO:0043115">
    <property type="term" value="F:precorrin-2 dehydrogenase activity"/>
    <property type="evidence" value="ECO:0007669"/>
    <property type="project" value="UniProtKB-EC"/>
</dbReference>
<dbReference type="Gene3D" id="3.40.50.720">
    <property type="entry name" value="NAD(P)-binding Rossmann-like Domain"/>
    <property type="match status" value="1"/>
</dbReference>
<comment type="pathway">
    <text evidence="1">Porphyrin-containing compound metabolism; siroheme biosynthesis; sirohydrochlorin from precorrin-2: step 1/1.</text>
</comment>
<dbReference type="InterPro" id="IPR028161">
    <property type="entry name" value="Met8-like"/>
</dbReference>
<keyword evidence="5" id="KW-0627">Porphyrin biosynthesis</keyword>
<dbReference type="EMBL" id="CP098400">
    <property type="protein sequence ID" value="URW79122.1"/>
    <property type="molecule type" value="Genomic_DNA"/>
</dbReference>
<dbReference type="PANTHER" id="PTHR35330:SF1">
    <property type="entry name" value="SIROHEME BIOSYNTHESIS PROTEIN MET8"/>
    <property type="match status" value="1"/>
</dbReference>
<dbReference type="AlphaFoldDB" id="A0A9J6ZML3"/>
<keyword evidence="4" id="KW-0520">NAD</keyword>
<evidence type="ECO:0000313" key="8">
    <source>
        <dbReference type="Proteomes" id="UP001056426"/>
    </source>
</evidence>
<dbReference type="EC" id="1.3.1.76" evidence="2"/>
<dbReference type="SUPFAM" id="SSF51735">
    <property type="entry name" value="NAD(P)-binding Rossmann-fold domains"/>
    <property type="match status" value="1"/>
</dbReference>
<proteinExistence type="predicted"/>
<dbReference type="RefSeq" id="WP_250722754.1">
    <property type="nucleotide sequence ID" value="NZ_CP098400.1"/>
</dbReference>
<reference evidence="7" key="2">
    <citation type="submission" date="2022-06" db="EMBL/GenBank/DDBJ databases">
        <title>Xiashengella guii gen. nov. sp. nov., a bacterium isolated form anaerobic digestion tank.</title>
        <authorList>
            <person name="Huang H."/>
        </authorList>
    </citation>
    <scope>NUCLEOTIDE SEQUENCE</scope>
    <source>
        <strain evidence="7">Ai-910</strain>
    </source>
</reference>
<keyword evidence="3" id="KW-0560">Oxidoreductase</keyword>
<protein>
    <recommendedName>
        <fullName evidence="2">precorrin-2 dehydrogenase</fullName>
        <ecNumber evidence="2">1.3.1.76</ecNumber>
    </recommendedName>
</protein>
<evidence type="ECO:0000256" key="5">
    <source>
        <dbReference type="ARBA" id="ARBA00023244"/>
    </source>
</evidence>
<dbReference type="GO" id="GO:0004325">
    <property type="term" value="F:ferrochelatase activity"/>
    <property type="evidence" value="ECO:0007669"/>
    <property type="project" value="InterPro"/>
</dbReference>
<evidence type="ECO:0000256" key="3">
    <source>
        <dbReference type="ARBA" id="ARBA00023002"/>
    </source>
</evidence>
<sequence>MQYLPIGINLAGKKVLIIGGGRVALRKIETLELYTRELWVLAPSIRDDIRNRSWINLIEREYQRGDLAGFFMVIAATDNKALNLAIAEDARQCACLVSVASDPGAGDFISPAIYFDGNMSVAVSSDGLDVKKSVRWRDKISRILSEGFLDN</sequence>
<dbReference type="Pfam" id="PF13241">
    <property type="entry name" value="NAD_binding_7"/>
    <property type="match status" value="1"/>
</dbReference>
<evidence type="ECO:0000256" key="4">
    <source>
        <dbReference type="ARBA" id="ARBA00023027"/>
    </source>
</evidence>
<dbReference type="InterPro" id="IPR006367">
    <property type="entry name" value="Sirohaem_synthase_N"/>
</dbReference>
<gene>
    <name evidence="7" type="ORF">M9189_09685</name>
</gene>
<accession>A0A9J6ZML3</accession>
<comment type="catalytic activity">
    <reaction evidence="6">
        <text>precorrin-2 + NAD(+) = sirohydrochlorin + NADH + 2 H(+)</text>
        <dbReference type="Rhea" id="RHEA:15613"/>
        <dbReference type="ChEBI" id="CHEBI:15378"/>
        <dbReference type="ChEBI" id="CHEBI:57540"/>
        <dbReference type="ChEBI" id="CHEBI:57945"/>
        <dbReference type="ChEBI" id="CHEBI:58351"/>
        <dbReference type="ChEBI" id="CHEBI:58827"/>
        <dbReference type="EC" id="1.3.1.76"/>
    </reaction>
</comment>
<dbReference type="KEGG" id="alkq:M9189_09685"/>
<evidence type="ECO:0000256" key="2">
    <source>
        <dbReference type="ARBA" id="ARBA00012400"/>
    </source>
</evidence>
<organism evidence="7 8">
    <name type="scientific">Xiashengella succiniciproducens</name>
    <dbReference type="NCBI Taxonomy" id="2949635"/>
    <lineage>
        <taxon>Bacteria</taxon>
        <taxon>Pseudomonadati</taxon>
        <taxon>Bacteroidota</taxon>
        <taxon>Bacteroidia</taxon>
        <taxon>Marinilabiliales</taxon>
        <taxon>Marinilabiliaceae</taxon>
        <taxon>Xiashengella</taxon>
    </lineage>
</organism>
<dbReference type="Proteomes" id="UP001056426">
    <property type="component" value="Chromosome"/>
</dbReference>
<evidence type="ECO:0000256" key="1">
    <source>
        <dbReference type="ARBA" id="ARBA00005010"/>
    </source>
</evidence>
<dbReference type="PANTHER" id="PTHR35330">
    <property type="entry name" value="SIROHEME BIOSYNTHESIS PROTEIN MET8"/>
    <property type="match status" value="1"/>
</dbReference>
<reference evidence="7" key="1">
    <citation type="submission" date="2022-05" db="EMBL/GenBank/DDBJ databases">
        <authorList>
            <person name="Sun X."/>
        </authorList>
    </citation>
    <scope>NUCLEOTIDE SEQUENCE</scope>
    <source>
        <strain evidence="7">Ai-910</strain>
    </source>
</reference>
<keyword evidence="8" id="KW-1185">Reference proteome</keyword>